<sequence>MSLYDPKNTYTPSLAASQPWNDLEGFYVSLTKNAFHQQPMVDLIRHIRSAYAENRFHAFTSMHTLIVSINDPIEFNRENLRIDYNPHDASLNFNYLSKPFQPAEFVRRYPARLGIEKFDNFVKMIGW</sequence>
<dbReference type="RefSeq" id="WP_097577254.1">
    <property type="nucleotide sequence ID" value="NZ_NWQG01000266.1"/>
</dbReference>
<reference evidence="1 2" key="1">
    <citation type="submission" date="2017-09" db="EMBL/GenBank/DDBJ databases">
        <title>Mesorhizobum sanjuanii sp. nov. isolated from nodules of Lotus tenuis in saline-alkaline lowlands of Flooding Pampa.</title>
        <authorList>
            <person name="Sannazzaro A.I."/>
            <person name="Torres Tejerizo G.A."/>
            <person name="Fontana F."/>
            <person name="Cumpa Velazquez L.M."/>
            <person name="Hansen L."/>
            <person name="Pistorio M."/>
            <person name="Estrella M.J."/>
        </authorList>
    </citation>
    <scope>NUCLEOTIDE SEQUENCE [LARGE SCALE GENOMIC DNA]</scope>
    <source>
        <strain evidence="1 2">BSA136</strain>
    </source>
</reference>
<dbReference type="AlphaFoldDB" id="A0A2A6F6M8"/>
<proteinExistence type="predicted"/>
<gene>
    <name evidence="1" type="ORF">CN311_30265</name>
</gene>
<keyword evidence="2" id="KW-1185">Reference proteome</keyword>
<evidence type="ECO:0000313" key="2">
    <source>
        <dbReference type="Proteomes" id="UP000219182"/>
    </source>
</evidence>
<protein>
    <submittedName>
        <fullName evidence="1">Uncharacterized protein</fullName>
    </submittedName>
</protein>
<evidence type="ECO:0000313" key="1">
    <source>
        <dbReference type="EMBL" id="PDQ17393.1"/>
    </source>
</evidence>
<dbReference type="Proteomes" id="UP000219182">
    <property type="component" value="Unassembled WGS sequence"/>
</dbReference>
<dbReference type="EMBL" id="NWQG01000266">
    <property type="protein sequence ID" value="PDQ17393.1"/>
    <property type="molecule type" value="Genomic_DNA"/>
</dbReference>
<name>A0A2A6F6M8_9HYPH</name>
<accession>A0A2A6F6M8</accession>
<comment type="caution">
    <text evidence="1">The sequence shown here is derived from an EMBL/GenBank/DDBJ whole genome shotgun (WGS) entry which is preliminary data.</text>
</comment>
<organism evidence="1 2">
    <name type="scientific">Mesorhizobium sanjuanii</name>
    <dbReference type="NCBI Taxonomy" id="2037900"/>
    <lineage>
        <taxon>Bacteria</taxon>
        <taxon>Pseudomonadati</taxon>
        <taxon>Pseudomonadota</taxon>
        <taxon>Alphaproteobacteria</taxon>
        <taxon>Hyphomicrobiales</taxon>
        <taxon>Phyllobacteriaceae</taxon>
        <taxon>Mesorhizobium</taxon>
    </lineage>
</organism>